<evidence type="ECO:0000313" key="3">
    <source>
        <dbReference type="Proteomes" id="UP000092573"/>
    </source>
</evidence>
<gene>
    <name evidence="2" type="ORF">AWM70_12320</name>
</gene>
<organism evidence="2 3">
    <name type="scientific">Paenibacillus yonginensis</name>
    <dbReference type="NCBI Taxonomy" id="1462996"/>
    <lineage>
        <taxon>Bacteria</taxon>
        <taxon>Bacillati</taxon>
        <taxon>Bacillota</taxon>
        <taxon>Bacilli</taxon>
        <taxon>Bacillales</taxon>
        <taxon>Paenibacillaceae</taxon>
        <taxon>Paenibacillus</taxon>
    </lineage>
</organism>
<feature type="coiled-coil region" evidence="1">
    <location>
        <begin position="1"/>
        <end position="32"/>
    </location>
</feature>
<keyword evidence="1" id="KW-0175">Coiled coil</keyword>
<name>A0A1B1N1K0_9BACL</name>
<evidence type="ECO:0000256" key="1">
    <source>
        <dbReference type="SAM" id="Coils"/>
    </source>
</evidence>
<dbReference type="EMBL" id="CP014167">
    <property type="protein sequence ID" value="ANS75293.1"/>
    <property type="molecule type" value="Genomic_DNA"/>
</dbReference>
<proteinExistence type="predicted"/>
<dbReference type="RefSeq" id="WP_068696782.1">
    <property type="nucleotide sequence ID" value="NZ_CP014167.1"/>
</dbReference>
<reference evidence="2 3" key="1">
    <citation type="submission" date="2016-01" db="EMBL/GenBank/DDBJ databases">
        <title>Complete Genome Sequence of Paenibacillus yonginensis DCY84, a novel Plant Growth-Promoting Bacteria with Elicitation of Induced Systemic Resistance.</title>
        <authorList>
            <person name="Kim Y.J."/>
            <person name="Yang D.C."/>
            <person name="Sukweenadhi J."/>
        </authorList>
    </citation>
    <scope>NUCLEOTIDE SEQUENCE [LARGE SCALE GENOMIC DNA]</scope>
    <source>
        <strain evidence="2 3">DCY84</strain>
    </source>
</reference>
<dbReference type="Proteomes" id="UP000092573">
    <property type="component" value="Chromosome"/>
</dbReference>
<protein>
    <recommendedName>
        <fullName evidence="4">Cthe-2314-like HEPN domain-containing protein</fullName>
    </recommendedName>
</protein>
<dbReference type="KEGG" id="pyg:AWM70_12320"/>
<accession>A0A1B1N1K0</accession>
<dbReference type="OrthoDB" id="2665894at2"/>
<keyword evidence="3" id="KW-1185">Reference proteome</keyword>
<evidence type="ECO:0008006" key="4">
    <source>
        <dbReference type="Google" id="ProtNLM"/>
    </source>
</evidence>
<dbReference type="AlphaFoldDB" id="A0A1B1N1K0"/>
<evidence type="ECO:0000313" key="2">
    <source>
        <dbReference type="EMBL" id="ANS75293.1"/>
    </source>
</evidence>
<sequence length="216" mass="25453">MRKIEENYKLLLNNVQNKANNINTELDSILDVIPGEVEIDLVSRTVLNTYFIADNETDLKEFEGYFSSFGELLNRTLIEEYSNVYSFIETSTQLIIKEMNKEKEYKKYKMANRLSKKSEFYKMINFIDDIIFKFSKDNYLIIDFIDEHIRPIRNDGMHKPYESIGNEIKKAILIDNTNVDSRLRSVYCYFVEEINSLYGVAEIFKLILLDIVLDKG</sequence>